<name>A0A5A7PCZ1_STRAF</name>
<dbReference type="EMBL" id="BKCP01004306">
    <property type="protein sequence ID" value="GER30127.1"/>
    <property type="molecule type" value="Genomic_DNA"/>
</dbReference>
<gene>
    <name evidence="2" type="ORF">STAS_06050</name>
</gene>
<sequence>MNSSLRTLLIMKFSSSAGPSSLKPLAVRSRSSQFKLDFPVETERNIVGEIISALQNKIAVEINLIIIEPFWLLQKQEIVALHPITANLAKRTEVKNPKDDRRVDGAAHARFCNNKSLPEKRRRLVKSLPMLTSKDCRYFVWLNDELQNTLTSEKIILEEQLSSKEALEELLKQKIAKKATKIKALRAKNAEQEMVISSLHEKTNN</sequence>
<evidence type="ECO:0000256" key="1">
    <source>
        <dbReference type="SAM" id="Coils"/>
    </source>
</evidence>
<evidence type="ECO:0000313" key="3">
    <source>
        <dbReference type="Proteomes" id="UP000325081"/>
    </source>
</evidence>
<protein>
    <submittedName>
        <fullName evidence="2">Exocyst complex component 5</fullName>
    </submittedName>
</protein>
<comment type="caution">
    <text evidence="2">The sequence shown here is derived from an EMBL/GenBank/DDBJ whole genome shotgun (WGS) entry which is preliminary data.</text>
</comment>
<reference evidence="3" key="1">
    <citation type="journal article" date="2019" name="Curr. Biol.">
        <title>Genome Sequence of Striga asiatica Provides Insight into the Evolution of Plant Parasitism.</title>
        <authorList>
            <person name="Yoshida S."/>
            <person name="Kim S."/>
            <person name="Wafula E.K."/>
            <person name="Tanskanen J."/>
            <person name="Kim Y.M."/>
            <person name="Honaas L."/>
            <person name="Yang Z."/>
            <person name="Spallek T."/>
            <person name="Conn C.E."/>
            <person name="Ichihashi Y."/>
            <person name="Cheong K."/>
            <person name="Cui S."/>
            <person name="Der J.P."/>
            <person name="Gundlach H."/>
            <person name="Jiao Y."/>
            <person name="Hori C."/>
            <person name="Ishida J.K."/>
            <person name="Kasahara H."/>
            <person name="Kiba T."/>
            <person name="Kim M.S."/>
            <person name="Koo N."/>
            <person name="Laohavisit A."/>
            <person name="Lee Y.H."/>
            <person name="Lumba S."/>
            <person name="McCourt P."/>
            <person name="Mortimer J.C."/>
            <person name="Mutuku J.M."/>
            <person name="Nomura T."/>
            <person name="Sasaki-Sekimoto Y."/>
            <person name="Seto Y."/>
            <person name="Wang Y."/>
            <person name="Wakatake T."/>
            <person name="Sakakibara H."/>
            <person name="Demura T."/>
            <person name="Yamaguchi S."/>
            <person name="Yoneyama K."/>
            <person name="Manabe R.I."/>
            <person name="Nelson D.C."/>
            <person name="Schulman A.H."/>
            <person name="Timko M.P."/>
            <person name="dePamphilis C.W."/>
            <person name="Choi D."/>
            <person name="Shirasu K."/>
        </authorList>
    </citation>
    <scope>NUCLEOTIDE SEQUENCE [LARGE SCALE GENOMIC DNA]</scope>
    <source>
        <strain evidence="3">cv. UVA1</strain>
    </source>
</reference>
<organism evidence="2 3">
    <name type="scientific">Striga asiatica</name>
    <name type="common">Asiatic witchweed</name>
    <name type="synonym">Buchnera asiatica</name>
    <dbReference type="NCBI Taxonomy" id="4170"/>
    <lineage>
        <taxon>Eukaryota</taxon>
        <taxon>Viridiplantae</taxon>
        <taxon>Streptophyta</taxon>
        <taxon>Embryophyta</taxon>
        <taxon>Tracheophyta</taxon>
        <taxon>Spermatophyta</taxon>
        <taxon>Magnoliopsida</taxon>
        <taxon>eudicotyledons</taxon>
        <taxon>Gunneridae</taxon>
        <taxon>Pentapetalae</taxon>
        <taxon>asterids</taxon>
        <taxon>lamiids</taxon>
        <taxon>Lamiales</taxon>
        <taxon>Orobanchaceae</taxon>
        <taxon>Buchnereae</taxon>
        <taxon>Striga</taxon>
    </lineage>
</organism>
<feature type="coiled-coil region" evidence="1">
    <location>
        <begin position="157"/>
        <end position="202"/>
    </location>
</feature>
<accession>A0A5A7PCZ1</accession>
<proteinExistence type="predicted"/>
<dbReference type="AlphaFoldDB" id="A0A5A7PCZ1"/>
<keyword evidence="1" id="KW-0175">Coiled coil</keyword>
<evidence type="ECO:0000313" key="2">
    <source>
        <dbReference type="EMBL" id="GER30127.1"/>
    </source>
</evidence>
<keyword evidence="3" id="KW-1185">Reference proteome</keyword>
<dbReference type="Proteomes" id="UP000325081">
    <property type="component" value="Unassembled WGS sequence"/>
</dbReference>